<keyword evidence="1" id="KW-0813">Transport</keyword>
<dbReference type="SUPFAM" id="SSF52540">
    <property type="entry name" value="P-loop containing nucleoside triphosphate hydrolases"/>
    <property type="match status" value="1"/>
</dbReference>
<dbReference type="GO" id="GO:0016887">
    <property type="term" value="F:ATP hydrolysis activity"/>
    <property type="evidence" value="ECO:0007669"/>
    <property type="project" value="InterPro"/>
</dbReference>
<dbReference type="Gene3D" id="3.40.50.300">
    <property type="entry name" value="P-loop containing nucleotide triphosphate hydrolases"/>
    <property type="match status" value="1"/>
</dbReference>
<dbReference type="InterPro" id="IPR050093">
    <property type="entry name" value="ABC_SmlMolc_Importer"/>
</dbReference>
<dbReference type="BioCyc" id="EBAC796937-HMP:GMGH-2028-MONOMER"/>
<accession>G9X0T4</accession>
<feature type="domain" description="ABC transporter" evidence="4">
    <location>
        <begin position="3"/>
        <end position="216"/>
    </location>
</feature>
<evidence type="ECO:0000256" key="2">
    <source>
        <dbReference type="ARBA" id="ARBA00022741"/>
    </source>
</evidence>
<evidence type="ECO:0000259" key="4">
    <source>
        <dbReference type="PROSITE" id="PS50893"/>
    </source>
</evidence>
<evidence type="ECO:0000313" key="5">
    <source>
        <dbReference type="EMBL" id="EHL15029.1"/>
    </source>
</evidence>
<dbReference type="InterPro" id="IPR003439">
    <property type="entry name" value="ABC_transporter-like_ATP-bd"/>
</dbReference>
<dbReference type="InterPro" id="IPR003593">
    <property type="entry name" value="AAA+_ATPase"/>
</dbReference>
<dbReference type="GO" id="GO:0005524">
    <property type="term" value="F:ATP binding"/>
    <property type="evidence" value="ECO:0007669"/>
    <property type="project" value="UniProtKB-KW"/>
</dbReference>
<dbReference type="SMART" id="SM00382">
    <property type="entry name" value="AAA"/>
    <property type="match status" value="1"/>
</dbReference>
<keyword evidence="3" id="KW-0067">ATP-binding</keyword>
<proteinExistence type="predicted"/>
<dbReference type="PROSITE" id="PS50893">
    <property type="entry name" value="ABC_TRANSPORTER_2"/>
    <property type="match status" value="1"/>
</dbReference>
<protein>
    <recommendedName>
        <fullName evidence="4">ABC transporter domain-containing protein</fullName>
    </recommendedName>
</protein>
<dbReference type="HOGENOM" id="CLU_000604_1_22_9"/>
<keyword evidence="2" id="KW-0547">Nucleotide-binding</keyword>
<dbReference type="EMBL" id="AFZE01000017">
    <property type="protein sequence ID" value="EHL15029.1"/>
    <property type="molecule type" value="Genomic_DNA"/>
</dbReference>
<dbReference type="InterPro" id="IPR027417">
    <property type="entry name" value="P-loop_NTPase"/>
</dbReference>
<dbReference type="PROSITE" id="PS00211">
    <property type="entry name" value="ABC_TRANSPORTER_1"/>
    <property type="match status" value="1"/>
</dbReference>
<dbReference type="PANTHER" id="PTHR42781">
    <property type="entry name" value="SPERMIDINE/PUTRESCINE IMPORT ATP-BINDING PROTEIN POTA"/>
    <property type="match status" value="1"/>
</dbReference>
<dbReference type="PANTHER" id="PTHR42781:SF4">
    <property type="entry name" value="SPERMIDINE_PUTRESCINE IMPORT ATP-BINDING PROTEIN POTA"/>
    <property type="match status" value="1"/>
</dbReference>
<organism evidence="5 6">
    <name type="scientific">Peptoanaerobacter stomatis</name>
    <dbReference type="NCBI Taxonomy" id="796937"/>
    <lineage>
        <taxon>Bacteria</taxon>
        <taxon>Bacillati</taxon>
        <taxon>Bacillota</taxon>
        <taxon>Clostridia</taxon>
        <taxon>Peptostreptococcales</taxon>
        <taxon>Filifactoraceae</taxon>
        <taxon>Peptoanaerobacter</taxon>
    </lineage>
</organism>
<evidence type="ECO:0000313" key="6">
    <source>
        <dbReference type="Proteomes" id="UP000006437"/>
    </source>
</evidence>
<dbReference type="AlphaFoldDB" id="G9X0T4"/>
<comment type="caution">
    <text evidence="5">The sequence shown here is derived from an EMBL/GenBank/DDBJ whole genome shotgun (WGS) entry which is preliminary data.</text>
</comment>
<name>G9X0T4_9FIRM</name>
<gene>
    <name evidence="5" type="ORF">HMPREF9629_02020</name>
</gene>
<dbReference type="InterPro" id="IPR017871">
    <property type="entry name" value="ABC_transporter-like_CS"/>
</dbReference>
<dbReference type="RefSeq" id="WP_009526236.1">
    <property type="nucleotide sequence ID" value="NZ_JH414565.1"/>
</dbReference>
<dbReference type="Pfam" id="PF00005">
    <property type="entry name" value="ABC_tran"/>
    <property type="match status" value="1"/>
</dbReference>
<sequence length="216" mass="24536">MQDILLDVNIQKKLNFFDLDVSFSLSKGLLAIQGLSGSGKTTTLDCISGLKTPDKGYIKLNGRYLYSSEDKINLHIRKRKVGYVFQSYALFPNMTVKNNIFFGINKKDNIAKEYALDLANNLNITHLLDRYPSDISGGEKQRVALARALAVKPDILLLDEPFSALDEDLKERLYEDFLSFKEKENIPMILITHNKYEAQKLADTIIHFESGNIVEK</sequence>
<reference evidence="5 6" key="1">
    <citation type="submission" date="2011-08" db="EMBL/GenBank/DDBJ databases">
        <title>The Genome Sequence of Eubacteriaceae bacterium ACC19a.</title>
        <authorList>
            <consortium name="The Broad Institute Genome Sequencing Platform"/>
            <person name="Earl A."/>
            <person name="Ward D."/>
            <person name="Feldgarden M."/>
            <person name="Gevers D."/>
            <person name="Sizova M."/>
            <person name="Hazen A."/>
            <person name="Epstein S."/>
            <person name="Young S.K."/>
            <person name="Zeng Q."/>
            <person name="Gargeya S."/>
            <person name="Fitzgerald M."/>
            <person name="Haas B."/>
            <person name="Abouelleil A."/>
            <person name="Alvarado L."/>
            <person name="Arachchi H.M."/>
            <person name="Berlin A."/>
            <person name="Brown A."/>
            <person name="Chapman S.B."/>
            <person name="Chen Z."/>
            <person name="Dunbar C."/>
            <person name="Freedman E."/>
            <person name="Gearin G."/>
            <person name="Gellesch M."/>
            <person name="Goldberg J."/>
            <person name="Griggs A."/>
            <person name="Gujja S."/>
            <person name="Heiman D."/>
            <person name="Howarth C."/>
            <person name="Larson L."/>
            <person name="Lui A."/>
            <person name="MacDonald P.J.P."/>
            <person name="Montmayeur A."/>
            <person name="Murphy C."/>
            <person name="Neiman D."/>
            <person name="Pearson M."/>
            <person name="Priest M."/>
            <person name="Roberts A."/>
            <person name="Saif S."/>
            <person name="Shea T."/>
            <person name="Shenoy N."/>
            <person name="Sisk P."/>
            <person name="Stolte C."/>
            <person name="Sykes S."/>
            <person name="Wortman J."/>
            <person name="Nusbaum C."/>
            <person name="Birren B."/>
        </authorList>
    </citation>
    <scope>NUCLEOTIDE SEQUENCE [LARGE SCALE GENOMIC DNA]</scope>
    <source>
        <strain evidence="5 6">ACC19a</strain>
    </source>
</reference>
<evidence type="ECO:0000256" key="1">
    <source>
        <dbReference type="ARBA" id="ARBA00022448"/>
    </source>
</evidence>
<evidence type="ECO:0000256" key="3">
    <source>
        <dbReference type="ARBA" id="ARBA00022840"/>
    </source>
</evidence>
<dbReference type="Proteomes" id="UP000006437">
    <property type="component" value="Unassembled WGS sequence"/>
</dbReference>